<dbReference type="AlphaFoldDB" id="A0A543AT16"/>
<dbReference type="InterPro" id="IPR032710">
    <property type="entry name" value="NTF2-like_dom_sf"/>
</dbReference>
<keyword evidence="3" id="KW-1185">Reference proteome</keyword>
<sequence length="121" mass="13720">MVKFDDAVTAHLDTVNRRDLAGFSATIDDEVTVVLPNGTLLSGRAEVEEFHKGWFEDPDWKMTTTVVSQRSDDDTGVMICEVTYDDLDGEGKPYSMSYLLSLTFRRKGDTWLLVHDQNTLR</sequence>
<feature type="domain" description="DUF4440" evidence="1">
    <location>
        <begin position="8"/>
        <end position="113"/>
    </location>
</feature>
<name>A0A543AT16_9ACTN</name>
<reference evidence="2 3" key="1">
    <citation type="submission" date="2019-06" db="EMBL/GenBank/DDBJ databases">
        <title>Sequencing the genomes of 1000 actinobacteria strains.</title>
        <authorList>
            <person name="Klenk H.-P."/>
        </authorList>
    </citation>
    <scope>NUCLEOTIDE SEQUENCE [LARGE SCALE GENOMIC DNA]</scope>
    <source>
        <strain evidence="2 3">DSM 45928</strain>
    </source>
</reference>
<accession>A0A543AT16</accession>
<organism evidence="2 3">
    <name type="scientific">Stackebrandtia endophytica</name>
    <dbReference type="NCBI Taxonomy" id="1496996"/>
    <lineage>
        <taxon>Bacteria</taxon>
        <taxon>Bacillati</taxon>
        <taxon>Actinomycetota</taxon>
        <taxon>Actinomycetes</taxon>
        <taxon>Glycomycetales</taxon>
        <taxon>Glycomycetaceae</taxon>
        <taxon>Stackebrandtia</taxon>
    </lineage>
</organism>
<dbReference type="InterPro" id="IPR027843">
    <property type="entry name" value="DUF4440"/>
</dbReference>
<evidence type="ECO:0000313" key="3">
    <source>
        <dbReference type="Proteomes" id="UP000317043"/>
    </source>
</evidence>
<dbReference type="InParanoid" id="A0A543AT16"/>
<dbReference type="SUPFAM" id="SSF54427">
    <property type="entry name" value="NTF2-like"/>
    <property type="match status" value="1"/>
</dbReference>
<evidence type="ECO:0000313" key="2">
    <source>
        <dbReference type="EMBL" id="TQL75723.1"/>
    </source>
</evidence>
<evidence type="ECO:0000259" key="1">
    <source>
        <dbReference type="Pfam" id="PF14534"/>
    </source>
</evidence>
<dbReference type="Proteomes" id="UP000317043">
    <property type="component" value="Unassembled WGS sequence"/>
</dbReference>
<proteinExistence type="predicted"/>
<dbReference type="RefSeq" id="WP_142036031.1">
    <property type="nucleotide sequence ID" value="NZ_JBHTGS010000001.1"/>
</dbReference>
<dbReference type="OrthoDB" id="129755at2"/>
<comment type="caution">
    <text evidence="2">The sequence shown here is derived from an EMBL/GenBank/DDBJ whole genome shotgun (WGS) entry which is preliminary data.</text>
</comment>
<gene>
    <name evidence="2" type="ORF">FB566_1235</name>
</gene>
<dbReference type="Pfam" id="PF14534">
    <property type="entry name" value="DUF4440"/>
    <property type="match status" value="1"/>
</dbReference>
<dbReference type="EMBL" id="VFOW01000001">
    <property type="protein sequence ID" value="TQL75723.1"/>
    <property type="molecule type" value="Genomic_DNA"/>
</dbReference>
<protein>
    <submittedName>
        <fullName evidence="2">Uncharacterized protein (TIGR02246 family)</fullName>
    </submittedName>
</protein>
<dbReference type="Gene3D" id="3.10.450.50">
    <property type="match status" value="1"/>
</dbReference>